<dbReference type="GO" id="GO:0005758">
    <property type="term" value="C:mitochondrial intermembrane space"/>
    <property type="evidence" value="ECO:0007669"/>
    <property type="project" value="TreeGrafter"/>
</dbReference>
<evidence type="ECO:0000256" key="1">
    <source>
        <dbReference type="ARBA" id="ARBA00006196"/>
    </source>
</evidence>
<dbReference type="PANTHER" id="PTHR46403:SF1">
    <property type="entry name" value="TP53-REGULATED INHIBITOR OF APOPTOSIS 1"/>
    <property type="match status" value="1"/>
</dbReference>
<sequence length="99" mass="11306">MAHSLEQSCTALKLEYDSCFNSWFEGYLEPAVSASASPETRTKYSKEKADEYERKCGKIWASYRDCVRKAVKEKGLDGLLDQARQENPLKEPPQMPRPS</sequence>
<proteinExistence type="inferred from homology"/>
<evidence type="ECO:0008006" key="6">
    <source>
        <dbReference type="Google" id="ProtNLM"/>
    </source>
</evidence>
<keyword evidence="2" id="KW-1015">Disulfide bond</keyword>
<dbReference type="GO" id="GO:1990050">
    <property type="term" value="F:phosphatidic acid transfer activity"/>
    <property type="evidence" value="ECO:0007669"/>
    <property type="project" value="TreeGrafter"/>
</dbReference>
<organism evidence="4 5">
    <name type="scientific">Lactarius akahatsu</name>
    <dbReference type="NCBI Taxonomy" id="416441"/>
    <lineage>
        <taxon>Eukaryota</taxon>
        <taxon>Fungi</taxon>
        <taxon>Dikarya</taxon>
        <taxon>Basidiomycota</taxon>
        <taxon>Agaricomycotina</taxon>
        <taxon>Agaricomycetes</taxon>
        <taxon>Russulales</taxon>
        <taxon>Russulaceae</taxon>
        <taxon>Lactarius</taxon>
    </lineage>
</organism>
<feature type="compositionally biased region" description="Pro residues" evidence="3">
    <location>
        <begin position="90"/>
        <end position="99"/>
    </location>
</feature>
<evidence type="ECO:0000313" key="5">
    <source>
        <dbReference type="Proteomes" id="UP001201163"/>
    </source>
</evidence>
<reference evidence="4" key="1">
    <citation type="submission" date="2022-01" db="EMBL/GenBank/DDBJ databases">
        <title>Comparative genomics reveals a dynamic genome evolution in the ectomycorrhizal milk-cap (Lactarius) mushrooms.</title>
        <authorList>
            <consortium name="DOE Joint Genome Institute"/>
            <person name="Lebreton A."/>
            <person name="Tang N."/>
            <person name="Kuo A."/>
            <person name="LaButti K."/>
            <person name="Drula E."/>
            <person name="Barry K."/>
            <person name="Clum A."/>
            <person name="Lipzen A."/>
            <person name="Mousain D."/>
            <person name="Ng V."/>
            <person name="Wang R."/>
            <person name="Wang X."/>
            <person name="Dai Y."/>
            <person name="Henrissat B."/>
            <person name="Grigoriev I.V."/>
            <person name="Guerin-Laguette A."/>
            <person name="Yu F."/>
            <person name="Martin F.M."/>
        </authorList>
    </citation>
    <scope>NUCLEOTIDE SEQUENCE</scope>
    <source>
        <strain evidence="4">QP</strain>
    </source>
</reference>
<keyword evidence="5" id="KW-1185">Reference proteome</keyword>
<feature type="region of interest" description="Disordered" evidence="3">
    <location>
        <begin position="77"/>
        <end position="99"/>
    </location>
</feature>
<dbReference type="InterPro" id="IPR007918">
    <property type="entry name" value="MDM35_apoptosis"/>
</dbReference>
<dbReference type="GO" id="GO:0045332">
    <property type="term" value="P:phospholipid translocation"/>
    <property type="evidence" value="ECO:0007669"/>
    <property type="project" value="TreeGrafter"/>
</dbReference>
<evidence type="ECO:0000256" key="3">
    <source>
        <dbReference type="SAM" id="MobiDB-lite"/>
    </source>
</evidence>
<comment type="similarity">
    <text evidence="1">Belongs to the TRIAP1/MDM35 family.</text>
</comment>
<dbReference type="Proteomes" id="UP001201163">
    <property type="component" value="Unassembled WGS sequence"/>
</dbReference>
<evidence type="ECO:0000313" key="4">
    <source>
        <dbReference type="EMBL" id="KAH8989255.1"/>
    </source>
</evidence>
<dbReference type="PANTHER" id="PTHR46403">
    <property type="entry name" value="TP53-REGULATED INHIBITOR OF APOPTOSIS 1"/>
    <property type="match status" value="1"/>
</dbReference>
<dbReference type="AlphaFoldDB" id="A0AAD4LED9"/>
<evidence type="ECO:0000256" key="2">
    <source>
        <dbReference type="ARBA" id="ARBA00023157"/>
    </source>
</evidence>
<dbReference type="EMBL" id="JAKELL010000038">
    <property type="protein sequence ID" value="KAH8989255.1"/>
    <property type="molecule type" value="Genomic_DNA"/>
</dbReference>
<dbReference type="GO" id="GO:0005634">
    <property type="term" value="C:nucleus"/>
    <property type="evidence" value="ECO:0007669"/>
    <property type="project" value="TreeGrafter"/>
</dbReference>
<comment type="caution">
    <text evidence="4">The sequence shown here is derived from an EMBL/GenBank/DDBJ whole genome shotgun (WGS) entry which is preliminary data.</text>
</comment>
<protein>
    <recommendedName>
        <fullName evidence="6">Mitochondrial distribution/morphology family 35/apoptosis</fullName>
    </recommendedName>
</protein>
<accession>A0AAD4LED9</accession>
<name>A0AAD4LED9_9AGAM</name>
<gene>
    <name evidence="4" type="ORF">EDB92DRAFT_1799764</name>
</gene>
<dbReference type="GO" id="GO:0005829">
    <property type="term" value="C:cytosol"/>
    <property type="evidence" value="ECO:0007669"/>
    <property type="project" value="TreeGrafter"/>
</dbReference>
<dbReference type="Pfam" id="PF05254">
    <property type="entry name" value="UPF0203"/>
    <property type="match status" value="1"/>
</dbReference>